<dbReference type="PANTHER" id="PTHR33227:SF54">
    <property type="entry name" value="PROTEIN STIG1"/>
    <property type="match status" value="1"/>
</dbReference>
<organism evidence="4 5">
    <name type="scientific">Jatropha curcas</name>
    <name type="common">Barbados nut</name>
    <dbReference type="NCBI Taxonomy" id="180498"/>
    <lineage>
        <taxon>Eukaryota</taxon>
        <taxon>Viridiplantae</taxon>
        <taxon>Streptophyta</taxon>
        <taxon>Embryophyta</taxon>
        <taxon>Tracheophyta</taxon>
        <taxon>Spermatophyta</taxon>
        <taxon>Magnoliopsida</taxon>
        <taxon>eudicotyledons</taxon>
        <taxon>Gunneridae</taxon>
        <taxon>Pentapetalae</taxon>
        <taxon>rosids</taxon>
        <taxon>fabids</taxon>
        <taxon>Malpighiales</taxon>
        <taxon>Euphorbiaceae</taxon>
        <taxon>Crotonoideae</taxon>
        <taxon>Jatropheae</taxon>
        <taxon>Jatropha</taxon>
    </lineage>
</organism>
<dbReference type="EMBL" id="KK914794">
    <property type="protein sequence ID" value="KDP27809.1"/>
    <property type="molecule type" value="Genomic_DNA"/>
</dbReference>
<dbReference type="OrthoDB" id="2013942at2759"/>
<keyword evidence="5" id="KW-1185">Reference proteome</keyword>
<evidence type="ECO:0000313" key="4">
    <source>
        <dbReference type="EMBL" id="KDP27809.1"/>
    </source>
</evidence>
<dbReference type="STRING" id="180498.A0A067K7M2"/>
<name>A0A067K7M2_JATCU</name>
<feature type="chain" id="PRO_5001642564" evidence="3">
    <location>
        <begin position="27"/>
        <end position="143"/>
    </location>
</feature>
<comment type="similarity">
    <text evidence="1">Belongs to the STIG1 family.</text>
</comment>
<dbReference type="AlphaFoldDB" id="A0A067K7M2"/>
<reference evidence="4 5" key="1">
    <citation type="journal article" date="2014" name="PLoS ONE">
        <title>Global Analysis of Gene Expression Profiles in Physic Nut (Jatropha curcas L.) Seedlings Exposed to Salt Stress.</title>
        <authorList>
            <person name="Zhang L."/>
            <person name="Zhang C."/>
            <person name="Wu P."/>
            <person name="Chen Y."/>
            <person name="Li M."/>
            <person name="Jiang H."/>
            <person name="Wu G."/>
        </authorList>
    </citation>
    <scope>NUCLEOTIDE SEQUENCE [LARGE SCALE GENOMIC DNA]</scope>
    <source>
        <strain evidence="5">cv. GZQX0401</strain>
        <tissue evidence="4">Young leaves</tissue>
    </source>
</reference>
<dbReference type="PANTHER" id="PTHR33227">
    <property type="entry name" value="STIGMA-SPECIFIC STIG1-LIKE PROTEIN 3"/>
    <property type="match status" value="1"/>
</dbReference>
<proteinExistence type="inferred from homology"/>
<sequence>MLSSYVKNLWPLFLVFLIGSSHGVAARRWDKLQESDAPTHVNFFRSALRGRQRGLSCSGDPNVCLDRKKNPWGGNTCCFQQFCRDTLRDSKNCGACGQTCGYGFVCCDGSCVDVQNDPRHCGSCFEKCPEQGRCSFAMCDYGE</sequence>
<evidence type="ECO:0000313" key="5">
    <source>
        <dbReference type="Proteomes" id="UP000027138"/>
    </source>
</evidence>
<gene>
    <name evidence="4" type="ORF">JCGZ_18889</name>
</gene>
<keyword evidence="2 3" id="KW-0732">Signal</keyword>
<evidence type="ECO:0000256" key="1">
    <source>
        <dbReference type="ARBA" id="ARBA00006010"/>
    </source>
</evidence>
<protein>
    <submittedName>
        <fullName evidence="4">Uncharacterized protein</fullName>
    </submittedName>
</protein>
<dbReference type="Pfam" id="PF04885">
    <property type="entry name" value="Stig1"/>
    <property type="match status" value="1"/>
</dbReference>
<evidence type="ECO:0000256" key="2">
    <source>
        <dbReference type="ARBA" id="ARBA00022729"/>
    </source>
</evidence>
<dbReference type="Proteomes" id="UP000027138">
    <property type="component" value="Unassembled WGS sequence"/>
</dbReference>
<feature type="signal peptide" evidence="3">
    <location>
        <begin position="1"/>
        <end position="26"/>
    </location>
</feature>
<accession>A0A067K7M2</accession>
<dbReference type="InterPro" id="IPR006969">
    <property type="entry name" value="Stig-like"/>
</dbReference>
<evidence type="ECO:0000256" key="3">
    <source>
        <dbReference type="SAM" id="SignalP"/>
    </source>
</evidence>